<keyword evidence="3 8" id="KW-0509">mRNA transport</keyword>
<dbReference type="Proteomes" id="UP000242146">
    <property type="component" value="Unassembled WGS sequence"/>
</dbReference>
<evidence type="ECO:0000256" key="9">
    <source>
        <dbReference type="SAM" id="MobiDB-lite"/>
    </source>
</evidence>
<keyword evidence="7 8" id="KW-0539">Nucleus</keyword>
<evidence type="ECO:0000259" key="10">
    <source>
        <dbReference type="PROSITE" id="PS51472"/>
    </source>
</evidence>
<reference evidence="11 12" key="1">
    <citation type="submission" date="2016-07" db="EMBL/GenBank/DDBJ databases">
        <title>Pervasive Adenine N6-methylation of Active Genes in Fungi.</title>
        <authorList>
            <consortium name="DOE Joint Genome Institute"/>
            <person name="Mondo S.J."/>
            <person name="Dannebaum R.O."/>
            <person name="Kuo R.C."/>
            <person name="Labutti K."/>
            <person name="Haridas S."/>
            <person name="Kuo A."/>
            <person name="Salamov A."/>
            <person name="Ahrendt S.R."/>
            <person name="Lipzen A."/>
            <person name="Sullivan W."/>
            <person name="Andreopoulos W.B."/>
            <person name="Clum A."/>
            <person name="Lindquist E."/>
            <person name="Daum C."/>
            <person name="Ramamoorthy G.K."/>
            <person name="Gryganskyi A."/>
            <person name="Culley D."/>
            <person name="Magnuson J.K."/>
            <person name="James T.Y."/>
            <person name="O'Malley M.A."/>
            <person name="Stajich J.E."/>
            <person name="Spatafora J.W."/>
            <person name="Visel A."/>
            <person name="Grigoriev I.V."/>
        </authorList>
    </citation>
    <scope>NUCLEOTIDE SEQUENCE [LARGE SCALE GENOMIC DNA]</scope>
    <source>
        <strain evidence="11 12">NRRL 3301</strain>
    </source>
</reference>
<evidence type="ECO:0000256" key="7">
    <source>
        <dbReference type="ARBA" id="ARBA00023242"/>
    </source>
</evidence>
<feature type="compositionally biased region" description="Basic and acidic residues" evidence="9">
    <location>
        <begin position="34"/>
        <end position="43"/>
    </location>
</feature>
<dbReference type="InterPro" id="IPR035979">
    <property type="entry name" value="RBD_domain_sf"/>
</dbReference>
<organism evidence="11 12">
    <name type="scientific">Hesseltinella vesiculosa</name>
    <dbReference type="NCBI Taxonomy" id="101127"/>
    <lineage>
        <taxon>Eukaryota</taxon>
        <taxon>Fungi</taxon>
        <taxon>Fungi incertae sedis</taxon>
        <taxon>Mucoromycota</taxon>
        <taxon>Mucoromycotina</taxon>
        <taxon>Mucoromycetes</taxon>
        <taxon>Mucorales</taxon>
        <taxon>Cunninghamellaceae</taxon>
        <taxon>Hesseltinella</taxon>
    </lineage>
</organism>
<evidence type="ECO:0000256" key="8">
    <source>
        <dbReference type="PROSITE-ProRule" id="PRU00804"/>
    </source>
</evidence>
<dbReference type="GO" id="GO:0005543">
    <property type="term" value="F:phospholipid binding"/>
    <property type="evidence" value="ECO:0007669"/>
    <property type="project" value="TreeGrafter"/>
</dbReference>
<dbReference type="GO" id="GO:0051028">
    <property type="term" value="P:mRNA transport"/>
    <property type="evidence" value="ECO:0007669"/>
    <property type="project" value="UniProtKB-UniRule"/>
</dbReference>
<evidence type="ECO:0000256" key="1">
    <source>
        <dbReference type="ARBA" id="ARBA00004567"/>
    </source>
</evidence>
<keyword evidence="12" id="KW-1185">Reference proteome</keyword>
<evidence type="ECO:0000256" key="6">
    <source>
        <dbReference type="ARBA" id="ARBA00023132"/>
    </source>
</evidence>
<dbReference type="GO" id="GO:0006607">
    <property type="term" value="P:NLS-bearing protein import into nucleus"/>
    <property type="evidence" value="ECO:0007669"/>
    <property type="project" value="TreeGrafter"/>
</dbReference>
<dbReference type="Pfam" id="PF05172">
    <property type="entry name" value="RRM_Nup35"/>
    <property type="match status" value="1"/>
</dbReference>
<feature type="compositionally biased region" description="Polar residues" evidence="9">
    <location>
        <begin position="8"/>
        <end position="17"/>
    </location>
</feature>
<sequence>MIGVPATKQPSESSRNSRLFIEPTSIYPPVQAAQKKDPTDKPQHAPTDIRTTSTVRRLPTFFNAPEDDPVPSKPSISPIPTVDTIINDQDTQPPVEPEAVEEPAVLQDPAVATSHTVSIFGFPPNLIAKVFDQFQQLGTVREVRHADNRLYIQYQHDHSVQQALKLNGQPVALVYLLGVTQCDTDLLSSSEPLPAGKFESTVHTPYASLYANPNPAGSGQAGASVVNSKTIRPNDRIQKVEPASRLSNLLEWLTL</sequence>
<comment type="caution">
    <text evidence="11">The sequence shown here is derived from an EMBL/GenBank/DDBJ whole genome shotgun (WGS) entry which is preliminary data.</text>
</comment>
<evidence type="ECO:0000313" key="12">
    <source>
        <dbReference type="Proteomes" id="UP000242146"/>
    </source>
</evidence>
<feature type="region of interest" description="Disordered" evidence="9">
    <location>
        <begin position="1"/>
        <end position="81"/>
    </location>
</feature>
<evidence type="ECO:0000256" key="3">
    <source>
        <dbReference type="ARBA" id="ARBA00022816"/>
    </source>
</evidence>
<dbReference type="AlphaFoldDB" id="A0A1X2GMP7"/>
<keyword evidence="5" id="KW-0811">Translocation</keyword>
<dbReference type="GO" id="GO:0017056">
    <property type="term" value="F:structural constituent of nuclear pore"/>
    <property type="evidence" value="ECO:0007669"/>
    <property type="project" value="TreeGrafter"/>
</dbReference>
<dbReference type="SUPFAM" id="SSF54928">
    <property type="entry name" value="RNA-binding domain, RBD"/>
    <property type="match status" value="1"/>
</dbReference>
<keyword evidence="6 8" id="KW-0906">Nuclear pore complex</keyword>
<dbReference type="OrthoDB" id="1733656at2759"/>
<evidence type="ECO:0000256" key="5">
    <source>
        <dbReference type="ARBA" id="ARBA00023010"/>
    </source>
</evidence>
<keyword evidence="4" id="KW-0653">Protein transport</keyword>
<dbReference type="GO" id="GO:0003676">
    <property type="term" value="F:nucleic acid binding"/>
    <property type="evidence" value="ECO:0007669"/>
    <property type="project" value="InterPro"/>
</dbReference>
<comment type="subcellular location">
    <subcellularLocation>
        <location evidence="1">Nucleus</location>
        <location evidence="1">Nuclear pore complex</location>
    </subcellularLocation>
</comment>
<keyword evidence="2 8" id="KW-0813">Transport</keyword>
<proteinExistence type="predicted"/>
<dbReference type="PROSITE" id="PS51472">
    <property type="entry name" value="RRM_NUP35"/>
    <property type="match status" value="1"/>
</dbReference>
<gene>
    <name evidence="11" type="ORF">DM01DRAFT_1334032</name>
</gene>
<dbReference type="EMBL" id="MCGT01000008">
    <property type="protein sequence ID" value="ORX57406.1"/>
    <property type="molecule type" value="Genomic_DNA"/>
</dbReference>
<feature type="domain" description="RRM Nup35-type" evidence="10">
    <location>
        <begin position="111"/>
        <end position="189"/>
    </location>
</feature>
<dbReference type="GO" id="GO:0044613">
    <property type="term" value="C:nuclear pore central transport channel"/>
    <property type="evidence" value="ECO:0007669"/>
    <property type="project" value="TreeGrafter"/>
</dbReference>
<accession>A0A1X2GMP7</accession>
<dbReference type="GO" id="GO:0006999">
    <property type="term" value="P:nuclear pore organization"/>
    <property type="evidence" value="ECO:0007669"/>
    <property type="project" value="TreeGrafter"/>
</dbReference>
<dbReference type="PANTHER" id="PTHR21527">
    <property type="entry name" value="NUCLEOPORIN NUP35"/>
    <property type="match status" value="1"/>
</dbReference>
<protein>
    <recommendedName>
        <fullName evidence="10">RRM Nup35-type domain-containing protein</fullName>
    </recommendedName>
</protein>
<dbReference type="InterPro" id="IPR007846">
    <property type="entry name" value="RRM_NUP35_dom"/>
</dbReference>
<evidence type="ECO:0000313" key="11">
    <source>
        <dbReference type="EMBL" id="ORX57406.1"/>
    </source>
</evidence>
<dbReference type="Gene3D" id="3.30.70.330">
    <property type="match status" value="1"/>
</dbReference>
<name>A0A1X2GMP7_9FUNG</name>
<dbReference type="PANTHER" id="PTHR21527:SF6">
    <property type="entry name" value="NUCLEOPORIN NUP35"/>
    <property type="match status" value="1"/>
</dbReference>
<evidence type="ECO:0000256" key="2">
    <source>
        <dbReference type="ARBA" id="ARBA00022448"/>
    </source>
</evidence>
<evidence type="ECO:0000256" key="4">
    <source>
        <dbReference type="ARBA" id="ARBA00022927"/>
    </source>
</evidence>
<dbReference type="InterPro" id="IPR012677">
    <property type="entry name" value="Nucleotide-bd_a/b_plait_sf"/>
</dbReference>
<dbReference type="GO" id="GO:0044615">
    <property type="term" value="C:nuclear pore nuclear basket"/>
    <property type="evidence" value="ECO:0007669"/>
    <property type="project" value="TreeGrafter"/>
</dbReference>